<feature type="region of interest" description="Disordered" evidence="1">
    <location>
        <begin position="229"/>
        <end position="266"/>
    </location>
</feature>
<feature type="compositionally biased region" description="Polar residues" evidence="1">
    <location>
        <begin position="237"/>
        <end position="258"/>
    </location>
</feature>
<organism evidence="2 3">
    <name type="scientific">Agrobacterium larrymoorei</name>
    <dbReference type="NCBI Taxonomy" id="160699"/>
    <lineage>
        <taxon>Bacteria</taxon>
        <taxon>Pseudomonadati</taxon>
        <taxon>Pseudomonadota</taxon>
        <taxon>Alphaproteobacteria</taxon>
        <taxon>Hyphomicrobiales</taxon>
        <taxon>Rhizobiaceae</taxon>
        <taxon>Rhizobium/Agrobacterium group</taxon>
        <taxon>Agrobacterium</taxon>
    </lineage>
</organism>
<sequence>MFDLLEFLKRLQGGQDAPTGVIGTAQQPQEQPQPQQQNLLSRFLPQDEDKRDALASLLLNSGAGMMVAGGPSATPMNTLSAVGQGLGAGAKAYAQARNDAVSNSVSRAKLRSDQVKLQQAQAAQNFATGVHTDGDAGFSIPDLKKLYQQYLAMGEFSAANTILERIQRLDDEQAKKGLVRGDSGYLLADGVAAGEGAIERSKAAGRVQGEEQYKKTDDIREYELYERQEGAAGRTPQDFTTWSRQNKKSGSTQVTVGGNSDKFKEKSDENAAKRFDEIAGAGASANQMVGDMDLLIDLGRKVETGKGAEWKAAIGPYAEMAGVSVDGLNEIQAYQAVVSRIAPNLRPAGSGATSDFDAKQFLLSIPSIGNTREGNEIIASTMQSVAQNKIAAAEIANRVQRGELTWQDGDKEIAALPNPYTKFKSFKAGSDKQKNGNTRPAQGGTIVTGSDGVQYRFKGGDRNKKENWEPIL</sequence>
<feature type="region of interest" description="Disordered" evidence="1">
    <location>
        <begin position="16"/>
        <end position="36"/>
    </location>
</feature>
<accession>A0ABU0UDX2</accession>
<feature type="region of interest" description="Disordered" evidence="1">
    <location>
        <begin position="426"/>
        <end position="472"/>
    </location>
</feature>
<evidence type="ECO:0000256" key="1">
    <source>
        <dbReference type="SAM" id="MobiDB-lite"/>
    </source>
</evidence>
<feature type="compositionally biased region" description="Low complexity" evidence="1">
    <location>
        <begin position="26"/>
        <end position="36"/>
    </location>
</feature>
<comment type="caution">
    <text evidence="2">The sequence shown here is derived from an EMBL/GenBank/DDBJ whole genome shotgun (WGS) entry which is preliminary data.</text>
</comment>
<feature type="compositionally biased region" description="Polar residues" evidence="1">
    <location>
        <begin position="435"/>
        <end position="448"/>
    </location>
</feature>
<proteinExistence type="predicted"/>
<dbReference type="Proteomes" id="UP001224781">
    <property type="component" value="Unassembled WGS sequence"/>
</dbReference>
<evidence type="ECO:0000313" key="3">
    <source>
        <dbReference type="Proteomes" id="UP001224781"/>
    </source>
</evidence>
<keyword evidence="3" id="KW-1185">Reference proteome</keyword>
<feature type="compositionally biased region" description="Basic and acidic residues" evidence="1">
    <location>
        <begin position="458"/>
        <end position="472"/>
    </location>
</feature>
<protein>
    <submittedName>
        <fullName evidence="2">Uncharacterized protein</fullName>
    </submittedName>
</protein>
<name>A0ABU0UDX2_9HYPH</name>
<dbReference type="EMBL" id="JAUTBL010000001">
    <property type="protein sequence ID" value="MDQ1183132.1"/>
    <property type="molecule type" value="Genomic_DNA"/>
</dbReference>
<reference evidence="2 3" key="1">
    <citation type="submission" date="2023-07" db="EMBL/GenBank/DDBJ databases">
        <title>Functional and genomic diversity of the sorghum phyllosphere microbiome.</title>
        <authorList>
            <person name="Shade A."/>
        </authorList>
    </citation>
    <scope>NUCLEOTIDE SEQUENCE [LARGE SCALE GENOMIC DNA]</scope>
    <source>
        <strain evidence="2 3">SORGH_AS_1126</strain>
    </source>
</reference>
<dbReference type="RefSeq" id="WP_306927860.1">
    <property type="nucleotide sequence ID" value="NZ_JAUTBL010000001.1"/>
</dbReference>
<gene>
    <name evidence="2" type="ORF">QE408_000254</name>
</gene>
<evidence type="ECO:0000313" key="2">
    <source>
        <dbReference type="EMBL" id="MDQ1183132.1"/>
    </source>
</evidence>